<gene>
    <name evidence="1" type="ORF">SDC9_133996</name>
</gene>
<sequence length="99" mass="10845">MGHIEGIDLVTEGILTLNAVLERITSNDTNSGYPESNGADLLAEMLLEADKIDVFAGKSMNPAHQSPSFPFKINVKPQVLAKLQAVLESKGKEVYIEWF</sequence>
<name>A0A645DDJ2_9ZZZZ</name>
<dbReference type="AlphaFoldDB" id="A0A645DDJ2"/>
<proteinExistence type="predicted"/>
<comment type="caution">
    <text evidence="1">The sequence shown here is derived from an EMBL/GenBank/DDBJ whole genome shotgun (WGS) entry which is preliminary data.</text>
</comment>
<protein>
    <submittedName>
        <fullName evidence="1">Uncharacterized protein</fullName>
    </submittedName>
</protein>
<reference evidence="1" key="1">
    <citation type="submission" date="2019-08" db="EMBL/GenBank/DDBJ databases">
        <authorList>
            <person name="Kucharzyk K."/>
            <person name="Murdoch R.W."/>
            <person name="Higgins S."/>
            <person name="Loffler F."/>
        </authorList>
    </citation>
    <scope>NUCLEOTIDE SEQUENCE</scope>
</reference>
<organism evidence="1">
    <name type="scientific">bioreactor metagenome</name>
    <dbReference type="NCBI Taxonomy" id="1076179"/>
    <lineage>
        <taxon>unclassified sequences</taxon>
        <taxon>metagenomes</taxon>
        <taxon>ecological metagenomes</taxon>
    </lineage>
</organism>
<dbReference type="EMBL" id="VSSQ01034831">
    <property type="protein sequence ID" value="MPM86903.1"/>
    <property type="molecule type" value="Genomic_DNA"/>
</dbReference>
<evidence type="ECO:0000313" key="1">
    <source>
        <dbReference type="EMBL" id="MPM86903.1"/>
    </source>
</evidence>
<accession>A0A645DDJ2</accession>